<dbReference type="Proteomes" id="UP001190926">
    <property type="component" value="Unassembled WGS sequence"/>
</dbReference>
<evidence type="ECO:0000256" key="1">
    <source>
        <dbReference type="SAM" id="MobiDB-lite"/>
    </source>
</evidence>
<feature type="compositionally biased region" description="Basic residues" evidence="1">
    <location>
        <begin position="41"/>
        <end position="54"/>
    </location>
</feature>
<feature type="compositionally biased region" description="Polar residues" evidence="1">
    <location>
        <begin position="21"/>
        <end position="35"/>
    </location>
</feature>
<dbReference type="SUPFAM" id="SSF140996">
    <property type="entry name" value="Hermes dimerisation domain"/>
    <property type="match status" value="1"/>
</dbReference>
<sequence>MSEGEGHTSPTPVVDLEESIDNNASASIPTLNTTDAGGSRKAAKPPKPSSKRHGTSTLNNHVTSCIHNPNNVDAQQGQLSFKSREGEGSLSTWKFDQSHCRKKLISMIVRDELLFQHVDGEGFIDFVEALQPKFTIPSRWTVSRDIHQLYLALASV</sequence>
<gene>
    <name evidence="2" type="ORF">C2S53_017026</name>
</gene>
<name>A0AAD4JLA1_PERFH</name>
<dbReference type="InterPro" id="IPR052035">
    <property type="entry name" value="ZnF_BED_domain_contain"/>
</dbReference>
<dbReference type="PANTHER" id="PTHR46481">
    <property type="entry name" value="ZINC FINGER BED DOMAIN-CONTAINING PROTEIN 4"/>
    <property type="match status" value="1"/>
</dbReference>
<feature type="region of interest" description="Disordered" evidence="1">
    <location>
        <begin position="1"/>
        <end position="63"/>
    </location>
</feature>
<protein>
    <submittedName>
        <fullName evidence="2">Uncharacterized protein</fullName>
    </submittedName>
</protein>
<comment type="caution">
    <text evidence="2">The sequence shown here is derived from an EMBL/GenBank/DDBJ whole genome shotgun (WGS) entry which is preliminary data.</text>
</comment>
<accession>A0AAD4JLA1</accession>
<keyword evidence="3" id="KW-1185">Reference proteome</keyword>
<dbReference type="PANTHER" id="PTHR46481:SF7">
    <property type="entry name" value="ZINC FINGER BED DOMAIN-CONTAINING PROTEIN RICESLEEPER 2-LIKE"/>
    <property type="match status" value="1"/>
</dbReference>
<organism evidence="2 3">
    <name type="scientific">Perilla frutescens var. hirtella</name>
    <name type="common">Perilla citriodora</name>
    <name type="synonym">Perilla setoyensis</name>
    <dbReference type="NCBI Taxonomy" id="608512"/>
    <lineage>
        <taxon>Eukaryota</taxon>
        <taxon>Viridiplantae</taxon>
        <taxon>Streptophyta</taxon>
        <taxon>Embryophyta</taxon>
        <taxon>Tracheophyta</taxon>
        <taxon>Spermatophyta</taxon>
        <taxon>Magnoliopsida</taxon>
        <taxon>eudicotyledons</taxon>
        <taxon>Gunneridae</taxon>
        <taxon>Pentapetalae</taxon>
        <taxon>asterids</taxon>
        <taxon>lamiids</taxon>
        <taxon>Lamiales</taxon>
        <taxon>Lamiaceae</taxon>
        <taxon>Nepetoideae</taxon>
        <taxon>Elsholtzieae</taxon>
        <taxon>Perilla</taxon>
    </lineage>
</organism>
<evidence type="ECO:0000313" key="2">
    <source>
        <dbReference type="EMBL" id="KAH6835882.1"/>
    </source>
</evidence>
<proteinExistence type="predicted"/>
<evidence type="ECO:0000313" key="3">
    <source>
        <dbReference type="Proteomes" id="UP001190926"/>
    </source>
</evidence>
<reference evidence="2 3" key="1">
    <citation type="journal article" date="2021" name="Nat. Commun.">
        <title>Incipient diploidization of the medicinal plant Perilla within 10,000 years.</title>
        <authorList>
            <person name="Zhang Y."/>
            <person name="Shen Q."/>
            <person name="Leng L."/>
            <person name="Zhang D."/>
            <person name="Chen S."/>
            <person name="Shi Y."/>
            <person name="Ning Z."/>
            <person name="Chen S."/>
        </authorList>
    </citation>
    <scope>NUCLEOTIDE SEQUENCE [LARGE SCALE GENOMIC DNA]</scope>
    <source>
        <strain evidence="3">cv. PC099</strain>
    </source>
</reference>
<dbReference type="EMBL" id="SDAM02000032">
    <property type="protein sequence ID" value="KAH6835882.1"/>
    <property type="molecule type" value="Genomic_DNA"/>
</dbReference>
<dbReference type="AlphaFoldDB" id="A0AAD4JLA1"/>